<accession>A0ABP6G1S9</accession>
<evidence type="ECO:0000313" key="2">
    <source>
        <dbReference type="EMBL" id="GAA2710741.1"/>
    </source>
</evidence>
<gene>
    <name evidence="2" type="ORF">GCM10010315_11170</name>
</gene>
<protein>
    <submittedName>
        <fullName evidence="2">Uncharacterized protein</fullName>
    </submittedName>
</protein>
<feature type="region of interest" description="Disordered" evidence="1">
    <location>
        <begin position="1"/>
        <end position="21"/>
    </location>
</feature>
<sequence>MQHLWGQRAAQGGAHEGVGEDAPAFLGVQGRDRGQQHAAFGRAGGESALDVLPYVVPRLSTVPEGPSPCENGVEPLLVQGSLAPAHRRSRACGPPGTLTPCVIAVNARFRPDPGPGPGRHPTAKCNSGRAQVT</sequence>
<organism evidence="2 3">
    <name type="scientific">Streptomyces luteosporeus</name>
    <dbReference type="NCBI Taxonomy" id="173856"/>
    <lineage>
        <taxon>Bacteria</taxon>
        <taxon>Bacillati</taxon>
        <taxon>Actinomycetota</taxon>
        <taxon>Actinomycetes</taxon>
        <taxon>Kitasatosporales</taxon>
        <taxon>Streptomycetaceae</taxon>
        <taxon>Streptomyces</taxon>
    </lineage>
</organism>
<name>A0ABP6G1S9_9ACTN</name>
<comment type="caution">
    <text evidence="2">The sequence shown here is derived from an EMBL/GenBank/DDBJ whole genome shotgun (WGS) entry which is preliminary data.</text>
</comment>
<evidence type="ECO:0000313" key="3">
    <source>
        <dbReference type="Proteomes" id="UP001500886"/>
    </source>
</evidence>
<keyword evidence="3" id="KW-1185">Reference proteome</keyword>
<proteinExistence type="predicted"/>
<evidence type="ECO:0000256" key="1">
    <source>
        <dbReference type="SAM" id="MobiDB-lite"/>
    </source>
</evidence>
<feature type="region of interest" description="Disordered" evidence="1">
    <location>
        <begin position="110"/>
        <end position="133"/>
    </location>
</feature>
<feature type="compositionally biased region" description="Polar residues" evidence="1">
    <location>
        <begin position="124"/>
        <end position="133"/>
    </location>
</feature>
<dbReference type="EMBL" id="BAAASL010000003">
    <property type="protein sequence ID" value="GAA2710741.1"/>
    <property type="molecule type" value="Genomic_DNA"/>
</dbReference>
<dbReference type="Proteomes" id="UP001500886">
    <property type="component" value="Unassembled WGS sequence"/>
</dbReference>
<reference evidence="3" key="1">
    <citation type="journal article" date="2019" name="Int. J. Syst. Evol. Microbiol.">
        <title>The Global Catalogue of Microorganisms (GCM) 10K type strain sequencing project: providing services to taxonomists for standard genome sequencing and annotation.</title>
        <authorList>
            <consortium name="The Broad Institute Genomics Platform"/>
            <consortium name="The Broad Institute Genome Sequencing Center for Infectious Disease"/>
            <person name="Wu L."/>
            <person name="Ma J."/>
        </authorList>
    </citation>
    <scope>NUCLEOTIDE SEQUENCE [LARGE SCALE GENOMIC DNA]</scope>
    <source>
        <strain evidence="3">JCM 4542</strain>
    </source>
</reference>